<accession>A0A7H0SRS5</accession>
<proteinExistence type="predicted"/>
<keyword evidence="2" id="KW-0482">Metalloprotease</keyword>
<evidence type="ECO:0000259" key="1">
    <source>
        <dbReference type="Pfam" id="PF02517"/>
    </source>
</evidence>
<dbReference type="GO" id="GO:0006508">
    <property type="term" value="P:proteolysis"/>
    <property type="evidence" value="ECO:0007669"/>
    <property type="project" value="UniProtKB-KW"/>
</dbReference>
<evidence type="ECO:0000313" key="2">
    <source>
        <dbReference type="EMBL" id="QNQ91250.1"/>
    </source>
</evidence>
<keyword evidence="3" id="KW-1185">Reference proteome</keyword>
<dbReference type="EMBL" id="CP046884">
    <property type="protein sequence ID" value="QNQ91250.1"/>
    <property type="molecule type" value="Genomic_DNA"/>
</dbReference>
<dbReference type="GO" id="GO:0008237">
    <property type="term" value="F:metallopeptidase activity"/>
    <property type="evidence" value="ECO:0007669"/>
    <property type="project" value="UniProtKB-KW"/>
</dbReference>
<gene>
    <name evidence="2" type="ORF">GP475_11850</name>
</gene>
<dbReference type="GO" id="GO:0004175">
    <property type="term" value="F:endopeptidase activity"/>
    <property type="evidence" value="ECO:0007669"/>
    <property type="project" value="UniProtKB-ARBA"/>
</dbReference>
<reference evidence="2 3" key="1">
    <citation type="submission" date="2019-12" db="EMBL/GenBank/DDBJ databases">
        <title>Corynebacterium sp. nov., isolated from feces of the Anser Albifrons in China.</title>
        <authorList>
            <person name="Liu Q."/>
        </authorList>
    </citation>
    <scope>NUCLEOTIDE SEQUENCE [LARGE SCALE GENOMIC DNA]</scope>
    <source>
        <strain evidence="2 3">4H37-19</strain>
    </source>
</reference>
<keyword evidence="2" id="KW-0645">Protease</keyword>
<dbReference type="AlphaFoldDB" id="A0A7H0SRS5"/>
<protein>
    <submittedName>
        <fullName evidence="2">CPBP family intramembrane metalloprotease</fullName>
    </submittedName>
</protein>
<feature type="domain" description="CAAX prenyl protease 2/Lysostaphin resistance protein A-like" evidence="1">
    <location>
        <begin position="139"/>
        <end position="229"/>
    </location>
</feature>
<dbReference type="RefSeq" id="WP_187974560.1">
    <property type="nucleotide sequence ID" value="NZ_CP046884.1"/>
</dbReference>
<dbReference type="GO" id="GO:0080120">
    <property type="term" value="P:CAAX-box protein maturation"/>
    <property type="evidence" value="ECO:0007669"/>
    <property type="project" value="UniProtKB-ARBA"/>
</dbReference>
<sequence length="242" mass="26214">MRMTGTPSRLRWEILIVLGISFGMSGLRAALRLIDALLSPTPLNQQQVTLNAAQSQLPWLDFSLQLCSASVLLGWAGLALYLLKLDGITARSWQRRDILSGMALAAVIGIPGLLFYISSVRLGLSREVIPAGFDYPLLQIPSSLVWAAANAVSEEIIVVFWLSTRLGQLGWKSASTLAACSVLRGSYHLYQGISAGCGNIIMGLVFGYVYHRTGRIWPLVIAHFLIDAIAFVGYNAIGGLPI</sequence>
<organism evidence="2 3">
    <name type="scientific">Corynebacterium poyangense</name>
    <dbReference type="NCBI Taxonomy" id="2684405"/>
    <lineage>
        <taxon>Bacteria</taxon>
        <taxon>Bacillati</taxon>
        <taxon>Actinomycetota</taxon>
        <taxon>Actinomycetes</taxon>
        <taxon>Mycobacteriales</taxon>
        <taxon>Corynebacteriaceae</taxon>
        <taxon>Corynebacterium</taxon>
    </lineage>
</organism>
<evidence type="ECO:0000313" key="3">
    <source>
        <dbReference type="Proteomes" id="UP000516320"/>
    </source>
</evidence>
<dbReference type="KEGG" id="cpoy:GP475_11850"/>
<dbReference type="Pfam" id="PF02517">
    <property type="entry name" value="Rce1-like"/>
    <property type="match status" value="1"/>
</dbReference>
<dbReference type="InterPro" id="IPR003675">
    <property type="entry name" value="Rce1/LyrA-like_dom"/>
</dbReference>
<name>A0A7H0SRS5_9CORY</name>
<dbReference type="Proteomes" id="UP000516320">
    <property type="component" value="Chromosome"/>
</dbReference>
<keyword evidence="2" id="KW-0378">Hydrolase</keyword>